<dbReference type="AlphaFoldDB" id="A0A0S4J2J6"/>
<protein>
    <recommendedName>
        <fullName evidence="5">Pyruvate dehydrogenase E1 component subunit beta</fullName>
        <ecNumber evidence="5">1.2.4.1</ecNumber>
    </recommendedName>
</protein>
<accession>A0A0S4J2J6</accession>
<dbReference type="FunFam" id="3.40.50.920:FF:000001">
    <property type="entry name" value="Pyruvate dehydrogenase E1 beta subunit"/>
    <property type="match status" value="1"/>
</dbReference>
<keyword evidence="8" id="KW-1185">Reference proteome</keyword>
<evidence type="ECO:0000256" key="2">
    <source>
        <dbReference type="ARBA" id="ARBA00023002"/>
    </source>
</evidence>
<proteinExistence type="predicted"/>
<organism evidence="7 8">
    <name type="scientific">Bodo saltans</name>
    <name type="common">Flagellated protozoan</name>
    <dbReference type="NCBI Taxonomy" id="75058"/>
    <lineage>
        <taxon>Eukaryota</taxon>
        <taxon>Discoba</taxon>
        <taxon>Euglenozoa</taxon>
        <taxon>Kinetoplastea</taxon>
        <taxon>Metakinetoplastina</taxon>
        <taxon>Eubodonida</taxon>
        <taxon>Bodonidae</taxon>
        <taxon>Bodo</taxon>
    </lineage>
</organism>
<dbReference type="CDD" id="cd07036">
    <property type="entry name" value="TPP_PYR_E1-PDHc-beta_like"/>
    <property type="match status" value="1"/>
</dbReference>
<dbReference type="NCBIfam" id="NF006667">
    <property type="entry name" value="PRK09212.1"/>
    <property type="match status" value="1"/>
</dbReference>
<dbReference type="PANTHER" id="PTHR11624:SF96">
    <property type="entry name" value="PYRUVATE DEHYDROGENASE E1 COMPONENT SUBUNIT BETA, MITOCHONDRIAL"/>
    <property type="match status" value="1"/>
</dbReference>
<evidence type="ECO:0000313" key="8">
    <source>
        <dbReference type="Proteomes" id="UP000051952"/>
    </source>
</evidence>
<feature type="domain" description="Transketolase-like pyrimidine-binding" evidence="6">
    <location>
        <begin position="22"/>
        <end position="197"/>
    </location>
</feature>
<dbReference type="NCBIfam" id="NF008854">
    <property type="entry name" value="PRK11892.1"/>
    <property type="match status" value="1"/>
</dbReference>
<dbReference type="OMA" id="WYANCPG"/>
<dbReference type="InterPro" id="IPR033248">
    <property type="entry name" value="Transketolase_C"/>
</dbReference>
<dbReference type="FunFam" id="3.40.50.970:FF:000001">
    <property type="entry name" value="Pyruvate dehydrogenase E1 beta subunit"/>
    <property type="match status" value="1"/>
</dbReference>
<dbReference type="InterPro" id="IPR029061">
    <property type="entry name" value="THDP-binding"/>
</dbReference>
<dbReference type="EMBL" id="CYKH01000814">
    <property type="protein sequence ID" value="CUG44733.1"/>
    <property type="molecule type" value="Genomic_DNA"/>
</dbReference>
<dbReference type="SUPFAM" id="SSF52922">
    <property type="entry name" value="TK C-terminal domain-like"/>
    <property type="match status" value="1"/>
</dbReference>
<dbReference type="Pfam" id="PF02779">
    <property type="entry name" value="Transket_pyr"/>
    <property type="match status" value="1"/>
</dbReference>
<reference evidence="8" key="1">
    <citation type="submission" date="2015-09" db="EMBL/GenBank/DDBJ databases">
        <authorList>
            <consortium name="Pathogen Informatics"/>
        </authorList>
    </citation>
    <scope>NUCLEOTIDE SEQUENCE [LARGE SCALE GENOMIC DNA]</scope>
    <source>
        <strain evidence="8">Lake Konstanz</strain>
    </source>
</reference>
<dbReference type="GO" id="GO:0004739">
    <property type="term" value="F:pyruvate dehydrogenase (acetyl-transferring) activity"/>
    <property type="evidence" value="ECO:0007669"/>
    <property type="project" value="UniProtKB-UniRule"/>
</dbReference>
<keyword evidence="2 5" id="KW-0560">Oxidoreductase</keyword>
<evidence type="ECO:0000256" key="5">
    <source>
        <dbReference type="RuleBase" id="RU364074"/>
    </source>
</evidence>
<dbReference type="SMART" id="SM00861">
    <property type="entry name" value="Transket_pyr"/>
    <property type="match status" value="1"/>
</dbReference>
<dbReference type="SUPFAM" id="SSF52518">
    <property type="entry name" value="Thiamin diphosphate-binding fold (THDP-binding)"/>
    <property type="match status" value="1"/>
</dbReference>
<evidence type="ECO:0000259" key="6">
    <source>
        <dbReference type="SMART" id="SM00861"/>
    </source>
</evidence>
<dbReference type="InterPro" id="IPR005475">
    <property type="entry name" value="Transketolase-like_Pyr-bd"/>
</dbReference>
<evidence type="ECO:0000256" key="3">
    <source>
        <dbReference type="ARBA" id="ARBA00023052"/>
    </source>
</evidence>
<dbReference type="Pfam" id="PF02780">
    <property type="entry name" value="Transketolase_C"/>
    <property type="match status" value="1"/>
</dbReference>
<dbReference type="InterPro" id="IPR027110">
    <property type="entry name" value="PDHB_mito-type"/>
</dbReference>
<sequence>MRRLVSPLAFAAAVQMRHATKITVRDALNKAIDEELDRDSKVVIIGEEVGNYNGAYKVTKDLFVKYGSDRVMDMPITEHGFAGMAVGAAFNGMKPVCEFMTFNFALQAIDQIVNSAAKGLYMSGGQLKCPIVFRGPNGASAGVGAQHSQCLGPWLASVPGLKVVAPYSAEDARGMIKAAIRDPNPVVVLEHELMYGESFTISDAALDKDFVVPFGKAKIEREGTDISIFAFSKAVGLSLKAAEELAAQGINAEVINLRSIRPLDREAIIKSVMKTNRAMTVDESFPHCNIGAEICAMIMESEAFDYLDAPMERVSCADVPTPYAKELEVASQPQVSDIVAVARRICSRK</sequence>
<comment type="function">
    <text evidence="5">The pyruvate dehydrogenase complex catalyzes the overall conversion of pyruvate to acetyl-CoA and CO2.</text>
</comment>
<dbReference type="InterPro" id="IPR009014">
    <property type="entry name" value="Transketo_C/PFOR_II"/>
</dbReference>
<dbReference type="VEuPathDB" id="TriTrypDB:BSAL_79585"/>
<dbReference type="EC" id="1.2.4.1" evidence="5"/>
<name>A0A0S4J2J6_BODSA</name>
<dbReference type="Gene3D" id="3.40.50.970">
    <property type="match status" value="1"/>
</dbReference>
<gene>
    <name evidence="7" type="ORF">BSAL_79585</name>
</gene>
<dbReference type="GO" id="GO:0006086">
    <property type="term" value="P:pyruvate decarboxylation to acetyl-CoA"/>
    <property type="evidence" value="ECO:0007669"/>
    <property type="project" value="InterPro"/>
</dbReference>
<comment type="cofactor">
    <cofactor evidence="1 5">
        <name>thiamine diphosphate</name>
        <dbReference type="ChEBI" id="CHEBI:58937"/>
    </cofactor>
</comment>
<evidence type="ECO:0000256" key="4">
    <source>
        <dbReference type="ARBA" id="ARBA00023317"/>
    </source>
</evidence>
<dbReference type="Gene3D" id="3.40.50.920">
    <property type="match status" value="1"/>
</dbReference>
<dbReference type="OrthoDB" id="10266385at2759"/>
<evidence type="ECO:0000256" key="1">
    <source>
        <dbReference type="ARBA" id="ARBA00001964"/>
    </source>
</evidence>
<keyword evidence="3 5" id="KW-0786">Thiamine pyrophosphate</keyword>
<evidence type="ECO:0000313" key="7">
    <source>
        <dbReference type="EMBL" id="CUG44733.1"/>
    </source>
</evidence>
<keyword evidence="4 5" id="KW-0670">Pyruvate</keyword>
<dbReference type="PANTHER" id="PTHR11624">
    <property type="entry name" value="DEHYDROGENASE RELATED"/>
    <property type="match status" value="1"/>
</dbReference>
<comment type="catalytic activity">
    <reaction evidence="5">
        <text>N(6)-[(R)-lipoyl]-L-lysyl-[protein] + pyruvate + H(+) = N(6)-[(R)-S(8)-acetyldihydrolipoyl]-L-lysyl-[protein] + CO2</text>
        <dbReference type="Rhea" id="RHEA:19189"/>
        <dbReference type="Rhea" id="RHEA-COMP:10474"/>
        <dbReference type="Rhea" id="RHEA-COMP:10478"/>
        <dbReference type="ChEBI" id="CHEBI:15361"/>
        <dbReference type="ChEBI" id="CHEBI:15378"/>
        <dbReference type="ChEBI" id="CHEBI:16526"/>
        <dbReference type="ChEBI" id="CHEBI:83099"/>
        <dbReference type="ChEBI" id="CHEBI:83111"/>
        <dbReference type="EC" id="1.2.4.1"/>
    </reaction>
</comment>
<dbReference type="Proteomes" id="UP000051952">
    <property type="component" value="Unassembled WGS sequence"/>
</dbReference>